<dbReference type="PANTHER" id="PTHR43884">
    <property type="entry name" value="ACYL-COA DEHYDROGENASE"/>
    <property type="match status" value="1"/>
</dbReference>
<feature type="domain" description="Acyl-CoA dehydrogenase/oxidase N-terminal" evidence="8">
    <location>
        <begin position="7"/>
        <end position="122"/>
    </location>
</feature>
<evidence type="ECO:0000256" key="2">
    <source>
        <dbReference type="ARBA" id="ARBA00009347"/>
    </source>
</evidence>
<comment type="caution">
    <text evidence="9">The sequence shown here is derived from an EMBL/GenBank/DDBJ whole genome shotgun (WGS) entry which is preliminary data.</text>
</comment>
<comment type="similarity">
    <text evidence="2 5">Belongs to the acyl-CoA dehydrogenase family.</text>
</comment>
<dbReference type="RefSeq" id="WP_128219810.1">
    <property type="nucleotide sequence ID" value="NZ_CP034929.1"/>
</dbReference>
<evidence type="ECO:0000256" key="3">
    <source>
        <dbReference type="ARBA" id="ARBA00022630"/>
    </source>
</evidence>
<dbReference type="Gene3D" id="1.20.140.10">
    <property type="entry name" value="Butyryl-CoA Dehydrogenase, subunit A, domain 3"/>
    <property type="match status" value="1"/>
</dbReference>
<gene>
    <name evidence="9" type="ORF">ACFPWU_12215</name>
</gene>
<dbReference type="InterPro" id="IPR036250">
    <property type="entry name" value="AcylCo_DH-like_C"/>
</dbReference>
<dbReference type="Pfam" id="PF00441">
    <property type="entry name" value="Acyl-CoA_dh_1"/>
    <property type="match status" value="1"/>
</dbReference>
<dbReference type="Gene3D" id="1.10.540.10">
    <property type="entry name" value="Acyl-CoA dehydrogenase/oxidase, N-terminal domain"/>
    <property type="match status" value="1"/>
</dbReference>
<evidence type="ECO:0000313" key="10">
    <source>
        <dbReference type="Proteomes" id="UP001596098"/>
    </source>
</evidence>
<evidence type="ECO:0000256" key="4">
    <source>
        <dbReference type="ARBA" id="ARBA00022827"/>
    </source>
</evidence>
<feature type="domain" description="Acyl-CoA dehydrogenase/oxidase C-terminal" evidence="6">
    <location>
        <begin position="237"/>
        <end position="400"/>
    </location>
</feature>
<dbReference type="InterPro" id="IPR006089">
    <property type="entry name" value="Acyl-CoA_DH_CS"/>
</dbReference>
<dbReference type="InterPro" id="IPR009075">
    <property type="entry name" value="AcylCo_DH/oxidase_C"/>
</dbReference>
<evidence type="ECO:0000256" key="1">
    <source>
        <dbReference type="ARBA" id="ARBA00001974"/>
    </source>
</evidence>
<organism evidence="9 10">
    <name type="scientific">Nocardioides yefusunii</name>
    <dbReference type="NCBI Taxonomy" id="2500546"/>
    <lineage>
        <taxon>Bacteria</taxon>
        <taxon>Bacillati</taxon>
        <taxon>Actinomycetota</taxon>
        <taxon>Actinomycetes</taxon>
        <taxon>Propionibacteriales</taxon>
        <taxon>Nocardioidaceae</taxon>
        <taxon>Nocardioides</taxon>
    </lineage>
</organism>
<dbReference type="InterPro" id="IPR006091">
    <property type="entry name" value="Acyl-CoA_Oxase/DH_mid-dom"/>
</dbReference>
<dbReference type="SUPFAM" id="SSF56645">
    <property type="entry name" value="Acyl-CoA dehydrogenase NM domain-like"/>
    <property type="match status" value="1"/>
</dbReference>
<dbReference type="EMBL" id="JBHSQI010000006">
    <property type="protein sequence ID" value="MFC6154424.1"/>
    <property type="molecule type" value="Genomic_DNA"/>
</dbReference>
<name>A0ABW1R0M7_9ACTN</name>
<keyword evidence="10" id="KW-1185">Reference proteome</keyword>
<keyword evidence="5" id="KW-0560">Oxidoreductase</keyword>
<dbReference type="Proteomes" id="UP001596098">
    <property type="component" value="Unassembled WGS sequence"/>
</dbReference>
<dbReference type="PROSITE" id="PS00073">
    <property type="entry name" value="ACYL_COA_DH_2"/>
    <property type="match status" value="1"/>
</dbReference>
<evidence type="ECO:0000313" key="9">
    <source>
        <dbReference type="EMBL" id="MFC6154424.1"/>
    </source>
</evidence>
<dbReference type="Pfam" id="PF02771">
    <property type="entry name" value="Acyl-CoA_dh_N"/>
    <property type="match status" value="1"/>
</dbReference>
<reference evidence="10" key="1">
    <citation type="journal article" date="2019" name="Int. J. Syst. Evol. Microbiol.">
        <title>The Global Catalogue of Microorganisms (GCM) 10K type strain sequencing project: providing services to taxonomists for standard genome sequencing and annotation.</title>
        <authorList>
            <consortium name="The Broad Institute Genomics Platform"/>
            <consortium name="The Broad Institute Genome Sequencing Center for Infectious Disease"/>
            <person name="Wu L."/>
            <person name="Ma J."/>
        </authorList>
    </citation>
    <scope>NUCLEOTIDE SEQUENCE [LARGE SCALE GENOMIC DNA]</scope>
    <source>
        <strain evidence="10">DFY28</strain>
    </source>
</reference>
<sequence length="405" mass="43254">MTYELSREHEEFRRSVREFAEAEIAPHVAQWDSDHHFPSDVVQKMGDLGLMGLTAPEEFGGAGLAGEDGGFTSLCIAIEEIGRVDQAMGITLEAAVGLGINPVLTYGTEAQKKEWLPDLVAGQRLAGFGLTEPGAGSDAGATRTRAEIIDGQWVVNGSKQFITNSGSAITSLVTVTARTGTRPDGRPEISAIMLPAGTPGFTAEPGYDKLGWHISDTHPLSFVDVRVPEENLLGARGRGYAQFLATLDDGRVAISALALGCIQACLDMSLTYAGERQTFGGPIGRKQGVAFQIADLQVMLEASRLLTYRAASMKDRMDAVVAQGRALSAAQVAEFKQAASVAKLYTSESAVTATRIATQVFGGYGFMEEYPVARFYRDAKILEIGEGTSEVQRMLIARGLGLPVE</sequence>
<dbReference type="InterPro" id="IPR009100">
    <property type="entry name" value="AcylCoA_DH/oxidase_NM_dom_sf"/>
</dbReference>
<dbReference type="SUPFAM" id="SSF47203">
    <property type="entry name" value="Acyl-CoA dehydrogenase C-terminal domain-like"/>
    <property type="match status" value="1"/>
</dbReference>
<dbReference type="PIRSF" id="PIRSF016578">
    <property type="entry name" value="HsaA"/>
    <property type="match status" value="1"/>
</dbReference>
<dbReference type="InterPro" id="IPR013786">
    <property type="entry name" value="AcylCoA_DH/ox_N"/>
</dbReference>
<dbReference type="Gene3D" id="2.40.110.10">
    <property type="entry name" value="Butyryl-CoA Dehydrogenase, subunit A, domain 2"/>
    <property type="match status" value="1"/>
</dbReference>
<dbReference type="InterPro" id="IPR046373">
    <property type="entry name" value="Acyl-CoA_Oxase/DH_mid-dom_sf"/>
</dbReference>
<evidence type="ECO:0000259" key="7">
    <source>
        <dbReference type="Pfam" id="PF02770"/>
    </source>
</evidence>
<dbReference type="InterPro" id="IPR037069">
    <property type="entry name" value="AcylCoA_DH/ox_N_sf"/>
</dbReference>
<comment type="cofactor">
    <cofactor evidence="1 5">
        <name>FAD</name>
        <dbReference type="ChEBI" id="CHEBI:57692"/>
    </cofactor>
</comment>
<accession>A0ABW1R0M7</accession>
<evidence type="ECO:0000256" key="5">
    <source>
        <dbReference type="RuleBase" id="RU362125"/>
    </source>
</evidence>
<dbReference type="PROSITE" id="PS00072">
    <property type="entry name" value="ACYL_COA_DH_1"/>
    <property type="match status" value="1"/>
</dbReference>
<evidence type="ECO:0000259" key="8">
    <source>
        <dbReference type="Pfam" id="PF02771"/>
    </source>
</evidence>
<protein>
    <submittedName>
        <fullName evidence="9">Acyl-CoA dehydrogenase family protein</fullName>
    </submittedName>
</protein>
<evidence type="ECO:0000259" key="6">
    <source>
        <dbReference type="Pfam" id="PF00441"/>
    </source>
</evidence>
<keyword evidence="4 5" id="KW-0274">FAD</keyword>
<keyword evidence="3 5" id="KW-0285">Flavoprotein</keyword>
<dbReference type="PANTHER" id="PTHR43884:SF12">
    <property type="entry name" value="ISOVALERYL-COA DEHYDROGENASE, MITOCHONDRIAL-RELATED"/>
    <property type="match status" value="1"/>
</dbReference>
<feature type="domain" description="Acyl-CoA oxidase/dehydrogenase middle" evidence="7">
    <location>
        <begin position="128"/>
        <end position="225"/>
    </location>
</feature>
<proteinExistence type="inferred from homology"/>
<dbReference type="Pfam" id="PF02770">
    <property type="entry name" value="Acyl-CoA_dh_M"/>
    <property type="match status" value="1"/>
</dbReference>